<sequence>MGIFSFLARLLGFQRAEKGPVALIDEAYATHTTRLDTLRRAVTDITMQRKRLEIMQKQIKDESDTIQQQARYALQAGKEELARQALLSNETRIAQLHALETQIAQLRGQEADLLQLERQLSLRLDGLRTQKEMLKVQYRVATTRLQVREEIQGIAQDMNSARLMLEQAQEQVRMLREEADALAHPLLEQGGQRKYLPEPGTSHIEALQQITIEQNVETQLQAMKEELQHKQNEGPTAH</sequence>
<proteinExistence type="inferred from homology"/>
<feature type="coiled-coil region" evidence="2">
    <location>
        <begin position="151"/>
        <end position="178"/>
    </location>
</feature>
<dbReference type="AlphaFoldDB" id="A0A326U7B7"/>
<dbReference type="Pfam" id="PF04012">
    <property type="entry name" value="PspA_IM30"/>
    <property type="match status" value="1"/>
</dbReference>
<comment type="caution">
    <text evidence="3">The sequence shown here is derived from an EMBL/GenBank/DDBJ whole genome shotgun (WGS) entry which is preliminary data.</text>
</comment>
<reference evidence="3 4" key="1">
    <citation type="submission" date="2018-06" db="EMBL/GenBank/DDBJ databases">
        <title>Genomic Encyclopedia of Archaeal and Bacterial Type Strains, Phase II (KMG-II): from individual species to whole genera.</title>
        <authorList>
            <person name="Goeker M."/>
        </authorList>
    </citation>
    <scope>NUCLEOTIDE SEQUENCE [LARGE SCALE GENOMIC DNA]</scope>
    <source>
        <strain evidence="3 4">ATCC BAA-1881</strain>
    </source>
</reference>
<organism evidence="3 4">
    <name type="scientific">Thermosporothrix hazakensis</name>
    <dbReference type="NCBI Taxonomy" id="644383"/>
    <lineage>
        <taxon>Bacteria</taxon>
        <taxon>Bacillati</taxon>
        <taxon>Chloroflexota</taxon>
        <taxon>Ktedonobacteria</taxon>
        <taxon>Ktedonobacterales</taxon>
        <taxon>Thermosporotrichaceae</taxon>
        <taxon>Thermosporothrix</taxon>
    </lineage>
</organism>
<dbReference type="PANTHER" id="PTHR31088">
    <property type="entry name" value="MEMBRANE-ASSOCIATED PROTEIN VIPP1, CHLOROPLASTIC"/>
    <property type="match status" value="1"/>
</dbReference>
<protein>
    <submittedName>
        <fullName evidence="3">Phage shock protein A (PspA) family protein</fullName>
    </submittedName>
</protein>
<dbReference type="PANTHER" id="PTHR31088:SF6">
    <property type="entry name" value="PHAGE SHOCK PROTEIN A"/>
    <property type="match status" value="1"/>
</dbReference>
<comment type="similarity">
    <text evidence="1">Belongs to the PspA/Vipp/IM30 family.</text>
</comment>
<gene>
    <name evidence="3" type="ORF">EI42_02580</name>
</gene>
<name>A0A326U7B7_THEHA</name>
<dbReference type="EMBL" id="QKUF01000007">
    <property type="protein sequence ID" value="PZW30607.1"/>
    <property type="molecule type" value="Genomic_DNA"/>
</dbReference>
<dbReference type="RefSeq" id="WP_170142581.1">
    <property type="nucleotide sequence ID" value="NZ_BIFX01000001.1"/>
</dbReference>
<dbReference type="Proteomes" id="UP000248806">
    <property type="component" value="Unassembled WGS sequence"/>
</dbReference>
<accession>A0A326U7B7</accession>
<evidence type="ECO:0000313" key="4">
    <source>
        <dbReference type="Proteomes" id="UP000248806"/>
    </source>
</evidence>
<evidence type="ECO:0000256" key="1">
    <source>
        <dbReference type="ARBA" id="ARBA00043985"/>
    </source>
</evidence>
<evidence type="ECO:0000313" key="3">
    <source>
        <dbReference type="EMBL" id="PZW30607.1"/>
    </source>
</evidence>
<keyword evidence="4" id="KW-1185">Reference proteome</keyword>
<dbReference type="InterPro" id="IPR007157">
    <property type="entry name" value="PspA_VIPP1"/>
</dbReference>
<keyword evidence="2" id="KW-0175">Coiled coil</keyword>
<evidence type="ECO:0000256" key="2">
    <source>
        <dbReference type="SAM" id="Coils"/>
    </source>
</evidence>